<dbReference type="PANTHER" id="PTHR28128">
    <property type="entry name" value="GOLGI APPARATUS MEMBRANE PROTEIN TVP15"/>
    <property type="match status" value="1"/>
</dbReference>
<dbReference type="GO" id="GO:0016192">
    <property type="term" value="P:vesicle-mediated transport"/>
    <property type="evidence" value="ECO:0007669"/>
    <property type="project" value="TreeGrafter"/>
</dbReference>
<sequence>MISLGESENTNVFEVANLTVAGFTVFSGLSLLFSSFQSFFLGLYIVAFGATVGFLEFSVPNRVYSYASFLFSFIGRGVAYTLVGITIGGSSWFRLFVALVIVLIGLAFIAVEFVPSVDLPANMNPAGMGMALQDEDVV</sequence>
<evidence type="ECO:0000313" key="7">
    <source>
        <dbReference type="Proteomes" id="UP000268321"/>
    </source>
</evidence>
<dbReference type="EMBL" id="ML004497">
    <property type="protein sequence ID" value="RKP29262.1"/>
    <property type="molecule type" value="Genomic_DNA"/>
</dbReference>
<reference evidence="7" key="1">
    <citation type="journal article" date="2018" name="Nat. Microbiol.">
        <title>Leveraging single-cell genomics to expand the fungal tree of life.</title>
        <authorList>
            <person name="Ahrendt S.R."/>
            <person name="Quandt C.A."/>
            <person name="Ciobanu D."/>
            <person name="Clum A."/>
            <person name="Salamov A."/>
            <person name="Andreopoulos B."/>
            <person name="Cheng J.F."/>
            <person name="Woyke T."/>
            <person name="Pelin A."/>
            <person name="Henrissat B."/>
            <person name="Reynolds N.K."/>
            <person name="Benny G.L."/>
            <person name="Smith M.E."/>
            <person name="James T.Y."/>
            <person name="Grigoriev I.V."/>
        </authorList>
    </citation>
    <scope>NUCLEOTIDE SEQUENCE [LARGE SCALE GENOMIC DNA]</scope>
    <source>
        <strain evidence="7">Baker2002</strain>
    </source>
</reference>
<name>A0A4P9ZAC4_9ASCO</name>
<comment type="subcellular location">
    <subcellularLocation>
        <location evidence="1">Membrane</location>
        <topology evidence="1">Multi-pass membrane protein</topology>
    </subcellularLocation>
</comment>
<dbReference type="OrthoDB" id="423534at2759"/>
<protein>
    <submittedName>
        <fullName evidence="6">COPI associated</fullName>
    </submittedName>
</protein>
<evidence type="ECO:0000256" key="5">
    <source>
        <dbReference type="SAM" id="Phobius"/>
    </source>
</evidence>
<evidence type="ECO:0000256" key="1">
    <source>
        <dbReference type="ARBA" id="ARBA00004141"/>
    </source>
</evidence>
<dbReference type="Proteomes" id="UP000268321">
    <property type="component" value="Unassembled WGS sequence"/>
</dbReference>
<feature type="transmembrane region" description="Helical" evidence="5">
    <location>
        <begin position="95"/>
        <end position="114"/>
    </location>
</feature>
<gene>
    <name evidence="6" type="ORF">METBISCDRAFT_24389</name>
</gene>
<dbReference type="InterPro" id="IPR013714">
    <property type="entry name" value="Golgi_TVP15"/>
</dbReference>
<organism evidence="6 7">
    <name type="scientific">Metschnikowia bicuspidata</name>
    <dbReference type="NCBI Taxonomy" id="27322"/>
    <lineage>
        <taxon>Eukaryota</taxon>
        <taxon>Fungi</taxon>
        <taxon>Dikarya</taxon>
        <taxon>Ascomycota</taxon>
        <taxon>Saccharomycotina</taxon>
        <taxon>Pichiomycetes</taxon>
        <taxon>Metschnikowiaceae</taxon>
        <taxon>Metschnikowia</taxon>
    </lineage>
</organism>
<proteinExistence type="predicted"/>
<dbReference type="PANTHER" id="PTHR28128:SF1">
    <property type="entry name" value="GOLGI APPARATUS MEMBRANE PROTEIN TVP15"/>
    <property type="match status" value="1"/>
</dbReference>
<keyword evidence="4 5" id="KW-0472">Membrane</keyword>
<dbReference type="Pfam" id="PF08507">
    <property type="entry name" value="COPI_assoc"/>
    <property type="match status" value="1"/>
</dbReference>
<evidence type="ECO:0000256" key="4">
    <source>
        <dbReference type="ARBA" id="ARBA00023136"/>
    </source>
</evidence>
<accession>A0A4P9ZAC4</accession>
<keyword evidence="2 5" id="KW-0812">Transmembrane</keyword>
<keyword evidence="7" id="KW-1185">Reference proteome</keyword>
<keyword evidence="3 5" id="KW-1133">Transmembrane helix</keyword>
<feature type="transmembrane region" description="Helical" evidence="5">
    <location>
        <begin position="12"/>
        <end position="32"/>
    </location>
</feature>
<feature type="transmembrane region" description="Helical" evidence="5">
    <location>
        <begin position="63"/>
        <end position="83"/>
    </location>
</feature>
<evidence type="ECO:0000313" key="6">
    <source>
        <dbReference type="EMBL" id="RKP29262.1"/>
    </source>
</evidence>
<dbReference type="AlphaFoldDB" id="A0A4P9ZAC4"/>
<feature type="transmembrane region" description="Helical" evidence="5">
    <location>
        <begin position="39"/>
        <end position="57"/>
    </location>
</feature>
<dbReference type="GO" id="GO:0000139">
    <property type="term" value="C:Golgi membrane"/>
    <property type="evidence" value="ECO:0007669"/>
    <property type="project" value="TreeGrafter"/>
</dbReference>
<evidence type="ECO:0000256" key="3">
    <source>
        <dbReference type="ARBA" id="ARBA00022989"/>
    </source>
</evidence>
<evidence type="ECO:0000256" key="2">
    <source>
        <dbReference type="ARBA" id="ARBA00022692"/>
    </source>
</evidence>